<dbReference type="Pfam" id="PF04306">
    <property type="entry name" value="DUF456"/>
    <property type="match status" value="1"/>
</dbReference>
<evidence type="ECO:0000256" key="1">
    <source>
        <dbReference type="SAM" id="Phobius"/>
    </source>
</evidence>
<keyword evidence="3" id="KW-1185">Reference proteome</keyword>
<dbReference type="RefSeq" id="WP_122916409.1">
    <property type="nucleotide sequence ID" value="NZ_RHHQ01000004.1"/>
</dbReference>
<sequence length="161" mass="17598">MDIVLWIIVAALFAASLIAVFFPVLPEMLLLWAGFLLYQFTIAGSGAGLPASFWWGMAIMTILLYGADFLTNAYFVKKYGGSKWSQFASIVGVILGAVLFPPFGIILFPFALVIIVEMIVQRQPLEHAVKAGVGSVVAFLGSAVMKVFLQIVMIVWFFLAI</sequence>
<feature type="transmembrane region" description="Helical" evidence="1">
    <location>
        <begin position="29"/>
        <end position="47"/>
    </location>
</feature>
<keyword evidence="1" id="KW-1133">Transmembrane helix</keyword>
<comment type="caution">
    <text evidence="2">The sequence shown here is derived from an EMBL/GenBank/DDBJ whole genome shotgun (WGS) entry which is preliminary data.</text>
</comment>
<evidence type="ECO:0000313" key="2">
    <source>
        <dbReference type="EMBL" id="RNB91746.1"/>
    </source>
</evidence>
<dbReference type="EMBL" id="RHHQ01000004">
    <property type="protein sequence ID" value="RNB91746.1"/>
    <property type="molecule type" value="Genomic_DNA"/>
</dbReference>
<dbReference type="Proteomes" id="UP000271031">
    <property type="component" value="Unassembled WGS sequence"/>
</dbReference>
<proteinExistence type="predicted"/>
<feature type="transmembrane region" description="Helical" evidence="1">
    <location>
        <begin position="87"/>
        <end position="116"/>
    </location>
</feature>
<gene>
    <name evidence="2" type="ORF">EDM56_03060</name>
</gene>
<dbReference type="AlphaFoldDB" id="A0A3M8DUH4"/>
<accession>A0A3M8DUH4</accession>
<protein>
    <submittedName>
        <fullName evidence="2">DUF456 family protein</fullName>
    </submittedName>
</protein>
<evidence type="ECO:0000313" key="3">
    <source>
        <dbReference type="Proteomes" id="UP000271031"/>
    </source>
</evidence>
<dbReference type="PANTHER" id="PTHR39165">
    <property type="entry name" value="IG HYPOTHETICAL 17883"/>
    <property type="match status" value="1"/>
</dbReference>
<dbReference type="InterPro" id="IPR007403">
    <property type="entry name" value="DUF456"/>
</dbReference>
<feature type="transmembrane region" description="Helical" evidence="1">
    <location>
        <begin position="53"/>
        <end position="75"/>
    </location>
</feature>
<keyword evidence="1" id="KW-0812">Transmembrane</keyword>
<feature type="transmembrane region" description="Helical" evidence="1">
    <location>
        <begin position="136"/>
        <end position="159"/>
    </location>
</feature>
<dbReference type="PANTHER" id="PTHR39165:SF1">
    <property type="entry name" value="DUF456 DOMAIN-CONTAINING PROTEIN"/>
    <property type="match status" value="1"/>
</dbReference>
<dbReference type="OrthoDB" id="9808460at2"/>
<name>A0A3M8DUH4_9BACL</name>
<reference evidence="2 3" key="1">
    <citation type="submission" date="2018-10" db="EMBL/GenBank/DDBJ databases">
        <title>Phylogenomics of Brevibacillus.</title>
        <authorList>
            <person name="Dunlap C."/>
        </authorList>
    </citation>
    <scope>NUCLEOTIDE SEQUENCE [LARGE SCALE GENOMIC DNA]</scope>
    <source>
        <strain evidence="2 3">JCM 15716</strain>
    </source>
</reference>
<organism evidence="2 3">
    <name type="scientific">Brevibacillus fluminis</name>
    <dbReference type="NCBI Taxonomy" id="511487"/>
    <lineage>
        <taxon>Bacteria</taxon>
        <taxon>Bacillati</taxon>
        <taxon>Bacillota</taxon>
        <taxon>Bacilli</taxon>
        <taxon>Bacillales</taxon>
        <taxon>Paenibacillaceae</taxon>
        <taxon>Brevibacillus</taxon>
    </lineage>
</organism>
<keyword evidence="1" id="KW-0472">Membrane</keyword>
<feature type="transmembrane region" description="Helical" evidence="1">
    <location>
        <begin position="6"/>
        <end position="22"/>
    </location>
</feature>